<dbReference type="PANTHER" id="PTHR10796:SF92">
    <property type="entry name" value="PATCHED-RELATED, ISOFORM A"/>
    <property type="match status" value="1"/>
</dbReference>
<dbReference type="AlphaFoldDB" id="A0AAN8XSY6"/>
<reference evidence="8 9" key="1">
    <citation type="submission" date="2023-11" db="EMBL/GenBank/DDBJ databases">
        <title>Halocaridina rubra genome assembly.</title>
        <authorList>
            <person name="Smith C."/>
        </authorList>
    </citation>
    <scope>NUCLEOTIDE SEQUENCE [LARGE SCALE GENOMIC DNA]</scope>
    <source>
        <strain evidence="8">EP-1</strain>
        <tissue evidence="8">Whole</tissue>
    </source>
</reference>
<evidence type="ECO:0000256" key="6">
    <source>
        <dbReference type="SAM" id="Phobius"/>
    </source>
</evidence>
<dbReference type="GO" id="GO:0030659">
    <property type="term" value="C:cytoplasmic vesicle membrane"/>
    <property type="evidence" value="ECO:0007669"/>
    <property type="project" value="TreeGrafter"/>
</dbReference>
<keyword evidence="3 6" id="KW-1133">Transmembrane helix</keyword>
<name>A0AAN8XSY6_HALRR</name>
<keyword evidence="2 6" id="KW-0812">Transmembrane</keyword>
<evidence type="ECO:0000256" key="2">
    <source>
        <dbReference type="ARBA" id="ARBA00022692"/>
    </source>
</evidence>
<keyword evidence="8" id="KW-0675">Receptor</keyword>
<comment type="subcellular location">
    <subcellularLocation>
        <location evidence="1">Membrane</location>
        <topology evidence="1">Multi-pass membrane protein</topology>
    </subcellularLocation>
</comment>
<feature type="transmembrane region" description="Helical" evidence="6">
    <location>
        <begin position="179"/>
        <end position="201"/>
    </location>
</feature>
<dbReference type="InterPro" id="IPR003392">
    <property type="entry name" value="PTHD_SSD"/>
</dbReference>
<evidence type="ECO:0000313" key="9">
    <source>
        <dbReference type="Proteomes" id="UP001381693"/>
    </source>
</evidence>
<feature type="domain" description="Patched" evidence="7">
    <location>
        <begin position="156"/>
        <end position="198"/>
    </location>
</feature>
<organism evidence="8 9">
    <name type="scientific">Halocaridina rubra</name>
    <name type="common">Hawaiian red shrimp</name>
    <dbReference type="NCBI Taxonomy" id="373956"/>
    <lineage>
        <taxon>Eukaryota</taxon>
        <taxon>Metazoa</taxon>
        <taxon>Ecdysozoa</taxon>
        <taxon>Arthropoda</taxon>
        <taxon>Crustacea</taxon>
        <taxon>Multicrustacea</taxon>
        <taxon>Malacostraca</taxon>
        <taxon>Eumalacostraca</taxon>
        <taxon>Eucarida</taxon>
        <taxon>Decapoda</taxon>
        <taxon>Pleocyemata</taxon>
        <taxon>Caridea</taxon>
        <taxon>Atyoidea</taxon>
        <taxon>Atyidae</taxon>
        <taxon>Halocaridina</taxon>
    </lineage>
</organism>
<protein>
    <submittedName>
        <fullName evidence="8">Hedgehog receptor activity protein</fullName>
    </submittedName>
</protein>
<accession>A0AAN8XSY6</accession>
<keyword evidence="5" id="KW-0325">Glycoprotein</keyword>
<dbReference type="PANTHER" id="PTHR10796">
    <property type="entry name" value="PATCHED-RELATED"/>
    <property type="match status" value="1"/>
</dbReference>
<comment type="caution">
    <text evidence="8">The sequence shown here is derived from an EMBL/GenBank/DDBJ whole genome shotgun (WGS) entry which is preliminary data.</text>
</comment>
<dbReference type="EMBL" id="JAXCGZ010002653">
    <property type="protein sequence ID" value="KAK7083690.1"/>
    <property type="molecule type" value="Genomic_DNA"/>
</dbReference>
<dbReference type="Proteomes" id="UP001381693">
    <property type="component" value="Unassembled WGS sequence"/>
</dbReference>
<dbReference type="InterPro" id="IPR051697">
    <property type="entry name" value="Patched_domain-protein"/>
</dbReference>
<evidence type="ECO:0000256" key="4">
    <source>
        <dbReference type="ARBA" id="ARBA00023136"/>
    </source>
</evidence>
<dbReference type="GO" id="GO:0005886">
    <property type="term" value="C:plasma membrane"/>
    <property type="evidence" value="ECO:0007669"/>
    <property type="project" value="TreeGrafter"/>
</dbReference>
<evidence type="ECO:0000313" key="8">
    <source>
        <dbReference type="EMBL" id="KAK7083690.1"/>
    </source>
</evidence>
<evidence type="ECO:0000256" key="5">
    <source>
        <dbReference type="ARBA" id="ARBA00023180"/>
    </source>
</evidence>
<dbReference type="Pfam" id="PF02460">
    <property type="entry name" value="Patched"/>
    <property type="match status" value="1"/>
</dbReference>
<feature type="transmembrane region" description="Helical" evidence="6">
    <location>
        <begin position="149"/>
        <end position="167"/>
    </location>
</feature>
<proteinExistence type="predicted"/>
<evidence type="ECO:0000259" key="7">
    <source>
        <dbReference type="Pfam" id="PF02460"/>
    </source>
</evidence>
<evidence type="ECO:0000256" key="3">
    <source>
        <dbReference type="ARBA" id="ARBA00022989"/>
    </source>
</evidence>
<keyword evidence="4 6" id="KW-0472">Membrane</keyword>
<evidence type="ECO:0000256" key="1">
    <source>
        <dbReference type="ARBA" id="ARBA00004141"/>
    </source>
</evidence>
<keyword evidence="9" id="KW-1185">Reference proteome</keyword>
<gene>
    <name evidence="8" type="primary">daf-6_1</name>
    <name evidence="8" type="ORF">SK128_021207</name>
</gene>
<sequence>MEVDKLVHAISVDTEEEGQLRYNDLCAIWDSQCYENDILDLQELIPQVQNGTYNLTYPLMINPNTFDTYVFPLFLGGLELTNSSTIASAKALSITYWLKNNHRREDEKAAKWEQVLLEALDIRDFGSIQVSRFVSRTLETELEKNTNSVIPFFGVTVAVMVLFSVVTCMMGDWVRTKPWLGLMGVISAGLACVTAFGFPYIPWSRIHWNQHGRSVPYAGYWYR</sequence>